<dbReference type="Proteomes" id="UP001258181">
    <property type="component" value="Unassembled WGS sequence"/>
</dbReference>
<dbReference type="SUPFAM" id="SSF103473">
    <property type="entry name" value="MFS general substrate transporter"/>
    <property type="match status" value="1"/>
</dbReference>
<gene>
    <name evidence="2" type="ORF">J2X07_001561</name>
</gene>
<accession>A0ABU1TZE2</accession>
<evidence type="ECO:0000313" key="3">
    <source>
        <dbReference type="Proteomes" id="UP001258181"/>
    </source>
</evidence>
<feature type="transmembrane region" description="Helical" evidence="1">
    <location>
        <begin position="37"/>
        <end position="57"/>
    </location>
</feature>
<feature type="transmembrane region" description="Helical" evidence="1">
    <location>
        <begin position="101"/>
        <end position="124"/>
    </location>
</feature>
<keyword evidence="3" id="KW-1185">Reference proteome</keyword>
<keyword evidence="1" id="KW-1133">Transmembrane helix</keyword>
<organism evidence="2 3">
    <name type="scientific">Fictibacillus barbaricus</name>
    <dbReference type="NCBI Taxonomy" id="182136"/>
    <lineage>
        <taxon>Bacteria</taxon>
        <taxon>Bacillati</taxon>
        <taxon>Bacillota</taxon>
        <taxon>Bacilli</taxon>
        <taxon>Bacillales</taxon>
        <taxon>Fictibacillaceae</taxon>
        <taxon>Fictibacillus</taxon>
    </lineage>
</organism>
<evidence type="ECO:0000256" key="1">
    <source>
        <dbReference type="SAM" id="Phobius"/>
    </source>
</evidence>
<protein>
    <submittedName>
        <fullName evidence="2">Energy-coupling factor transport system substrate-specific component</fullName>
    </submittedName>
</protein>
<comment type="caution">
    <text evidence="2">The sequence shown here is derived from an EMBL/GenBank/DDBJ whole genome shotgun (WGS) entry which is preliminary data.</text>
</comment>
<feature type="transmembrane region" description="Helical" evidence="1">
    <location>
        <begin position="69"/>
        <end position="89"/>
    </location>
</feature>
<dbReference type="Gene3D" id="1.10.1760.20">
    <property type="match status" value="1"/>
</dbReference>
<reference evidence="2 3" key="1">
    <citation type="submission" date="2023-07" db="EMBL/GenBank/DDBJ databases">
        <title>Sorghum-associated microbial communities from plants grown in Nebraska, USA.</title>
        <authorList>
            <person name="Schachtman D."/>
        </authorList>
    </citation>
    <scope>NUCLEOTIDE SEQUENCE [LARGE SCALE GENOMIC DNA]</scope>
    <source>
        <strain evidence="2 3">BE211</strain>
    </source>
</reference>
<keyword evidence="1" id="KW-0472">Membrane</keyword>
<dbReference type="InterPro" id="IPR036259">
    <property type="entry name" value="MFS_trans_sf"/>
</dbReference>
<dbReference type="EMBL" id="JAVDWA010000002">
    <property type="protein sequence ID" value="MDR7072584.1"/>
    <property type="molecule type" value="Genomic_DNA"/>
</dbReference>
<feature type="transmembrane region" description="Helical" evidence="1">
    <location>
        <begin position="131"/>
        <end position="154"/>
    </location>
</feature>
<dbReference type="Pfam" id="PF12822">
    <property type="entry name" value="ECF_trnsprt"/>
    <property type="match status" value="1"/>
</dbReference>
<dbReference type="InterPro" id="IPR024529">
    <property type="entry name" value="ECF_trnsprt_substrate-spec"/>
</dbReference>
<proteinExistence type="predicted"/>
<sequence length="174" mass="19442">MNKLTLRRMTLLALLTALLTIGRISFAIIPNVQPNTSILIIASFVLGPVQGLILAILSTLTTNLYLGQGLWSIGQMVAWGLIAVMSGYLGKYRHQTPWWILSLYSGLCGFLFGFIISLILGGIVIQKFWPYYLSGLPFDINHAVGNIIFFIVLYKPLMYVMERHLNTGEHKRAA</sequence>
<dbReference type="RefSeq" id="WP_310257875.1">
    <property type="nucleotide sequence ID" value="NZ_JAVDWA010000002.1"/>
</dbReference>
<name>A0ABU1TZE2_9BACL</name>
<keyword evidence="1" id="KW-0812">Transmembrane</keyword>
<evidence type="ECO:0000313" key="2">
    <source>
        <dbReference type="EMBL" id="MDR7072584.1"/>
    </source>
</evidence>